<gene>
    <name evidence="10" type="ORF">AVEN_95569_1</name>
</gene>
<dbReference type="InterPro" id="IPR004868">
    <property type="entry name" value="DNA-dir_DNA_pol_B_mt/vir"/>
</dbReference>
<keyword evidence="4" id="KW-0548">Nucleotidyltransferase</keyword>
<comment type="catalytic activity">
    <reaction evidence="8">
        <text>DNA(n) + a 2'-deoxyribonucleoside 5'-triphosphate = DNA(n+1) + diphosphate</text>
        <dbReference type="Rhea" id="RHEA:22508"/>
        <dbReference type="Rhea" id="RHEA-COMP:17339"/>
        <dbReference type="Rhea" id="RHEA-COMP:17340"/>
        <dbReference type="ChEBI" id="CHEBI:33019"/>
        <dbReference type="ChEBI" id="CHEBI:61560"/>
        <dbReference type="ChEBI" id="CHEBI:173112"/>
        <dbReference type="EC" id="2.7.7.7"/>
    </reaction>
</comment>
<keyword evidence="6" id="KW-0239">DNA-directed DNA polymerase</keyword>
<keyword evidence="5" id="KW-0235">DNA replication</keyword>
<dbReference type="EMBL" id="BGPR01011182">
    <property type="protein sequence ID" value="GBN50011.1"/>
    <property type="molecule type" value="Genomic_DNA"/>
</dbReference>
<sequence>MLLNLMKFHLDETLRMEITTIRQPVGAGRIRKVVNVECNRLNKRSMLCIPTDSLGLCCAKPIVSAIAHLYGDRRSISAMKDRRRPALETRARELHKKAGIPLGPCTFAEVAGFEEVLDIQIIVISIEERNGCDGQFIVGWMLEQGTSPSVILIGSKLMPIRHPSLGINIIDSMSFLPMSLSKLPNCFGLSELKKGYFPHLFSVRENQNYVEPLPSQQFYCADSMSPSALAVFMSWHADHENDQFDFQKEMLEYCRYVFY</sequence>
<evidence type="ECO:0000256" key="8">
    <source>
        <dbReference type="ARBA" id="ARBA00049244"/>
    </source>
</evidence>
<keyword evidence="11" id="KW-1185">Reference proteome</keyword>
<dbReference type="PANTHER" id="PTHR33568:SF3">
    <property type="entry name" value="DNA-DIRECTED DNA POLYMERASE"/>
    <property type="match status" value="1"/>
</dbReference>
<evidence type="ECO:0000256" key="6">
    <source>
        <dbReference type="ARBA" id="ARBA00022932"/>
    </source>
</evidence>
<evidence type="ECO:0000256" key="7">
    <source>
        <dbReference type="ARBA" id="ARBA00023125"/>
    </source>
</evidence>
<dbReference type="OrthoDB" id="6625164at2759"/>
<comment type="caution">
    <text evidence="10">The sequence shown here is derived from an EMBL/GenBank/DDBJ whole genome shotgun (WGS) entry which is preliminary data.</text>
</comment>
<evidence type="ECO:0000256" key="4">
    <source>
        <dbReference type="ARBA" id="ARBA00022695"/>
    </source>
</evidence>
<dbReference type="GO" id="GO:0006260">
    <property type="term" value="P:DNA replication"/>
    <property type="evidence" value="ECO:0007669"/>
    <property type="project" value="UniProtKB-KW"/>
</dbReference>
<comment type="similarity">
    <text evidence="1">Belongs to the DNA polymerase type-B family.</text>
</comment>
<protein>
    <recommendedName>
        <fullName evidence="2">DNA-directed DNA polymerase</fullName>
        <ecNumber evidence="2">2.7.7.7</ecNumber>
    </recommendedName>
</protein>
<dbReference type="AlphaFoldDB" id="A0A4Y2PFM8"/>
<feature type="domain" description="DNA-directed DNA polymerase family B mitochondria/virus" evidence="9">
    <location>
        <begin position="133"/>
        <end position="255"/>
    </location>
</feature>
<dbReference type="Pfam" id="PF03175">
    <property type="entry name" value="DNA_pol_B_2"/>
    <property type="match status" value="1"/>
</dbReference>
<name>A0A4Y2PFM8_ARAVE</name>
<dbReference type="InterPro" id="IPR036397">
    <property type="entry name" value="RNaseH_sf"/>
</dbReference>
<dbReference type="Proteomes" id="UP000499080">
    <property type="component" value="Unassembled WGS sequence"/>
</dbReference>
<dbReference type="GO" id="GO:0000166">
    <property type="term" value="F:nucleotide binding"/>
    <property type="evidence" value="ECO:0007669"/>
    <property type="project" value="InterPro"/>
</dbReference>
<keyword evidence="3" id="KW-0808">Transferase</keyword>
<evidence type="ECO:0000313" key="11">
    <source>
        <dbReference type="Proteomes" id="UP000499080"/>
    </source>
</evidence>
<evidence type="ECO:0000256" key="5">
    <source>
        <dbReference type="ARBA" id="ARBA00022705"/>
    </source>
</evidence>
<proteinExistence type="inferred from homology"/>
<evidence type="ECO:0000259" key="9">
    <source>
        <dbReference type="Pfam" id="PF03175"/>
    </source>
</evidence>
<reference evidence="10 11" key="1">
    <citation type="journal article" date="2019" name="Sci. Rep.">
        <title>Orb-weaving spider Araneus ventricosus genome elucidates the spidroin gene catalogue.</title>
        <authorList>
            <person name="Kono N."/>
            <person name="Nakamura H."/>
            <person name="Ohtoshi R."/>
            <person name="Moran D.A.P."/>
            <person name="Shinohara A."/>
            <person name="Yoshida Y."/>
            <person name="Fujiwara M."/>
            <person name="Mori M."/>
            <person name="Tomita M."/>
            <person name="Arakawa K."/>
        </authorList>
    </citation>
    <scope>NUCLEOTIDE SEQUENCE [LARGE SCALE GENOMIC DNA]</scope>
</reference>
<keyword evidence="7" id="KW-0238">DNA-binding</keyword>
<evidence type="ECO:0000256" key="2">
    <source>
        <dbReference type="ARBA" id="ARBA00012417"/>
    </source>
</evidence>
<evidence type="ECO:0000256" key="1">
    <source>
        <dbReference type="ARBA" id="ARBA00005755"/>
    </source>
</evidence>
<organism evidence="10 11">
    <name type="scientific">Araneus ventricosus</name>
    <name type="common">Orbweaver spider</name>
    <name type="synonym">Epeira ventricosa</name>
    <dbReference type="NCBI Taxonomy" id="182803"/>
    <lineage>
        <taxon>Eukaryota</taxon>
        <taxon>Metazoa</taxon>
        <taxon>Ecdysozoa</taxon>
        <taxon>Arthropoda</taxon>
        <taxon>Chelicerata</taxon>
        <taxon>Arachnida</taxon>
        <taxon>Araneae</taxon>
        <taxon>Araneomorphae</taxon>
        <taxon>Entelegynae</taxon>
        <taxon>Araneoidea</taxon>
        <taxon>Araneidae</taxon>
        <taxon>Araneus</taxon>
    </lineage>
</organism>
<dbReference type="EC" id="2.7.7.7" evidence="2"/>
<dbReference type="GO" id="GO:0003887">
    <property type="term" value="F:DNA-directed DNA polymerase activity"/>
    <property type="evidence" value="ECO:0007669"/>
    <property type="project" value="UniProtKB-KW"/>
</dbReference>
<evidence type="ECO:0000256" key="3">
    <source>
        <dbReference type="ARBA" id="ARBA00022679"/>
    </source>
</evidence>
<dbReference type="Gene3D" id="3.30.420.10">
    <property type="entry name" value="Ribonuclease H-like superfamily/Ribonuclease H"/>
    <property type="match status" value="1"/>
</dbReference>
<dbReference type="GO" id="GO:0003677">
    <property type="term" value="F:DNA binding"/>
    <property type="evidence" value="ECO:0007669"/>
    <property type="project" value="UniProtKB-KW"/>
</dbReference>
<evidence type="ECO:0000313" key="10">
    <source>
        <dbReference type="EMBL" id="GBN50011.1"/>
    </source>
</evidence>
<dbReference type="InterPro" id="IPR012337">
    <property type="entry name" value="RNaseH-like_sf"/>
</dbReference>
<dbReference type="SUPFAM" id="SSF53098">
    <property type="entry name" value="Ribonuclease H-like"/>
    <property type="match status" value="1"/>
</dbReference>
<accession>A0A4Y2PFM8</accession>
<dbReference type="PANTHER" id="PTHR33568">
    <property type="entry name" value="DNA POLYMERASE"/>
    <property type="match status" value="1"/>
</dbReference>